<keyword evidence="8" id="KW-0472">Membrane</keyword>
<keyword evidence="4" id="KW-0813">Transport</keyword>
<dbReference type="SUPFAM" id="SSF46938">
    <property type="entry name" value="CRAL/TRIO N-terminal domain"/>
    <property type="match status" value="1"/>
</dbReference>
<dbReference type="Pfam" id="PF25099">
    <property type="entry name" value="GOLD_PATL1_C"/>
    <property type="match status" value="1"/>
</dbReference>
<keyword evidence="14" id="KW-1185">Reference proteome</keyword>
<evidence type="ECO:0000256" key="6">
    <source>
        <dbReference type="ARBA" id="ARBA00022618"/>
    </source>
</evidence>
<comment type="subcellular location">
    <subcellularLocation>
        <location evidence="2">Cytoplasm</location>
    </subcellularLocation>
    <subcellularLocation>
        <location evidence="1">Membrane</location>
    </subcellularLocation>
</comment>
<dbReference type="SUPFAM" id="SSF52087">
    <property type="entry name" value="CRAL/TRIO domain"/>
    <property type="match status" value="1"/>
</dbReference>
<evidence type="ECO:0000256" key="9">
    <source>
        <dbReference type="ARBA" id="ARBA00023306"/>
    </source>
</evidence>
<evidence type="ECO:0000313" key="13">
    <source>
        <dbReference type="EMBL" id="KAG6499048.1"/>
    </source>
</evidence>
<dbReference type="InterPro" id="IPR036273">
    <property type="entry name" value="CRAL/TRIO_N_dom_sf"/>
</dbReference>
<evidence type="ECO:0000256" key="7">
    <source>
        <dbReference type="ARBA" id="ARBA00023121"/>
    </source>
</evidence>
<gene>
    <name evidence="13" type="ORF">ZIOFF_038804</name>
</gene>
<comment type="caution">
    <text evidence="13">The sequence shown here is derived from an EMBL/GenBank/DDBJ whole genome shotgun (WGS) entry which is preliminary data.</text>
</comment>
<organism evidence="13 14">
    <name type="scientific">Zingiber officinale</name>
    <name type="common">Ginger</name>
    <name type="synonym">Amomum zingiber</name>
    <dbReference type="NCBI Taxonomy" id="94328"/>
    <lineage>
        <taxon>Eukaryota</taxon>
        <taxon>Viridiplantae</taxon>
        <taxon>Streptophyta</taxon>
        <taxon>Embryophyta</taxon>
        <taxon>Tracheophyta</taxon>
        <taxon>Spermatophyta</taxon>
        <taxon>Magnoliopsida</taxon>
        <taxon>Liliopsida</taxon>
        <taxon>Zingiberales</taxon>
        <taxon>Zingiberaceae</taxon>
        <taxon>Zingiber</taxon>
    </lineage>
</organism>
<dbReference type="InterPro" id="IPR001251">
    <property type="entry name" value="CRAL-TRIO_dom"/>
</dbReference>
<evidence type="ECO:0000256" key="4">
    <source>
        <dbReference type="ARBA" id="ARBA00022448"/>
    </source>
</evidence>
<dbReference type="InterPro" id="IPR011074">
    <property type="entry name" value="CRAL/TRIO_N_dom"/>
</dbReference>
<feature type="region of interest" description="Disordered" evidence="10">
    <location>
        <begin position="1"/>
        <end position="28"/>
    </location>
</feature>
<dbReference type="InterPro" id="IPR044834">
    <property type="entry name" value="PATL"/>
</dbReference>
<dbReference type="InterPro" id="IPR056794">
    <property type="entry name" value="PATL1-6_C_GOLD"/>
</dbReference>
<dbReference type="PROSITE" id="PS50866">
    <property type="entry name" value="GOLD"/>
    <property type="match status" value="1"/>
</dbReference>
<sequence length="485" mass="55385">MEPTFDGDDDDLEEAAGDPPEDLKPSEKKALIDLREMLEEVILSGDLIKPPPPRHHHEGRHRTRVATEGKEEEQSKEEKGEEEVLDPGGVSLWGIPLLPSKKHEGTDVILLKFLRAQEFKAAEALEMLRRTLRWRREFGLDCAKGVCENDEEAAALAEHLRGAAYIAGRDRDGNPVCYNVYGVFKDREVYRRAVGSAERRQRLLRWRVRLMEQGIEQMSLHSGGSATLLHIIDFKDMLRPGLKELRTATREVVAVLQDNYPEFVAKNIFLNVSFRYYAYHALFSPFITPRTRSKFIFARSSKVTETLLKFISAENIPVQYGGLRRENDEEFSEDNGIASEITLKGGTSSIEIPIVEPGVTVVWDVTVVGWEVDYKEEFIPDDEGSYKILIQKERNLEECVRNSFYISEPGKLVLTITNKTYKKKRVLYRSKSKPTIPLYTLPDPLHPTVQSPSVVKQLHETYCAQHALEFLKFTLFPPGYCIQDC</sequence>
<proteinExistence type="inferred from homology"/>
<name>A0A8J5GA31_ZINOF</name>
<comment type="similarity">
    <text evidence="3">Belongs to the patellin family.</text>
</comment>
<feature type="compositionally biased region" description="Basic residues" evidence="10">
    <location>
        <begin position="52"/>
        <end position="64"/>
    </location>
</feature>
<dbReference type="GO" id="GO:0008289">
    <property type="term" value="F:lipid binding"/>
    <property type="evidence" value="ECO:0007669"/>
    <property type="project" value="UniProtKB-KW"/>
</dbReference>
<evidence type="ECO:0008006" key="15">
    <source>
        <dbReference type="Google" id="ProtNLM"/>
    </source>
</evidence>
<dbReference type="Gene3D" id="3.40.525.10">
    <property type="entry name" value="CRAL-TRIO lipid binding domain"/>
    <property type="match status" value="1"/>
</dbReference>
<dbReference type="AlphaFoldDB" id="A0A8J5GA31"/>
<reference evidence="13 14" key="1">
    <citation type="submission" date="2020-08" db="EMBL/GenBank/DDBJ databases">
        <title>Plant Genome Project.</title>
        <authorList>
            <person name="Zhang R.-G."/>
        </authorList>
    </citation>
    <scope>NUCLEOTIDE SEQUENCE [LARGE SCALE GENOMIC DNA]</scope>
    <source>
        <tissue evidence="13">Rhizome</tissue>
    </source>
</reference>
<evidence type="ECO:0000259" key="12">
    <source>
        <dbReference type="PROSITE" id="PS50866"/>
    </source>
</evidence>
<evidence type="ECO:0000256" key="5">
    <source>
        <dbReference type="ARBA" id="ARBA00022490"/>
    </source>
</evidence>
<dbReference type="Proteomes" id="UP000734854">
    <property type="component" value="Unassembled WGS sequence"/>
</dbReference>
<feature type="domain" description="GOLD" evidence="12">
    <location>
        <begin position="334"/>
        <end position="432"/>
    </location>
</feature>
<dbReference type="PANTHER" id="PTHR45932">
    <property type="entry name" value="PATELLIN-1"/>
    <property type="match status" value="1"/>
</dbReference>
<dbReference type="CDD" id="cd00170">
    <property type="entry name" value="SEC14"/>
    <property type="match status" value="1"/>
</dbReference>
<dbReference type="SMART" id="SM01100">
    <property type="entry name" value="CRAL_TRIO_N"/>
    <property type="match status" value="1"/>
</dbReference>
<evidence type="ECO:0000259" key="11">
    <source>
        <dbReference type="PROSITE" id="PS50191"/>
    </source>
</evidence>
<dbReference type="GO" id="GO:0051301">
    <property type="term" value="P:cell division"/>
    <property type="evidence" value="ECO:0007669"/>
    <property type="project" value="UniProtKB-KW"/>
</dbReference>
<accession>A0A8J5GA31</accession>
<dbReference type="Pfam" id="PF03765">
    <property type="entry name" value="CRAL_TRIO_N"/>
    <property type="match status" value="1"/>
</dbReference>
<feature type="region of interest" description="Disordered" evidence="10">
    <location>
        <begin position="43"/>
        <end position="87"/>
    </location>
</feature>
<keyword evidence="7" id="KW-0446">Lipid-binding</keyword>
<evidence type="ECO:0000256" key="10">
    <source>
        <dbReference type="SAM" id="MobiDB-lite"/>
    </source>
</evidence>
<dbReference type="EMBL" id="JACMSC010000011">
    <property type="protein sequence ID" value="KAG6499048.1"/>
    <property type="molecule type" value="Genomic_DNA"/>
</dbReference>
<dbReference type="GO" id="GO:0005737">
    <property type="term" value="C:cytoplasm"/>
    <property type="evidence" value="ECO:0007669"/>
    <property type="project" value="UniProtKB-SubCell"/>
</dbReference>
<evidence type="ECO:0000256" key="8">
    <source>
        <dbReference type="ARBA" id="ARBA00023136"/>
    </source>
</evidence>
<dbReference type="PANTHER" id="PTHR45932:SF2">
    <property type="entry name" value="PATELLIN-4"/>
    <property type="match status" value="1"/>
</dbReference>
<evidence type="ECO:0000256" key="1">
    <source>
        <dbReference type="ARBA" id="ARBA00004370"/>
    </source>
</evidence>
<evidence type="ECO:0000256" key="3">
    <source>
        <dbReference type="ARBA" id="ARBA00007155"/>
    </source>
</evidence>
<dbReference type="InterPro" id="IPR036865">
    <property type="entry name" value="CRAL-TRIO_dom_sf"/>
</dbReference>
<keyword evidence="6" id="KW-0132">Cell division</keyword>
<dbReference type="SMART" id="SM00516">
    <property type="entry name" value="SEC14"/>
    <property type="match status" value="1"/>
</dbReference>
<dbReference type="Pfam" id="PF00650">
    <property type="entry name" value="CRAL_TRIO"/>
    <property type="match status" value="1"/>
</dbReference>
<dbReference type="PROSITE" id="PS50191">
    <property type="entry name" value="CRAL_TRIO"/>
    <property type="match status" value="1"/>
</dbReference>
<keyword evidence="5" id="KW-0963">Cytoplasm</keyword>
<dbReference type="InterPro" id="IPR009038">
    <property type="entry name" value="GOLD_dom"/>
</dbReference>
<protein>
    <recommendedName>
        <fullName evidence="15">CRAL-TRIO domain-containing protein</fullName>
    </recommendedName>
</protein>
<feature type="compositionally biased region" description="Basic and acidic residues" evidence="10">
    <location>
        <begin position="65"/>
        <end position="79"/>
    </location>
</feature>
<feature type="compositionally biased region" description="Acidic residues" evidence="10">
    <location>
        <begin position="1"/>
        <end position="20"/>
    </location>
</feature>
<feature type="domain" description="CRAL-TRIO" evidence="11">
    <location>
        <begin position="152"/>
        <end position="328"/>
    </location>
</feature>
<keyword evidence="9" id="KW-0131">Cell cycle</keyword>
<evidence type="ECO:0000313" key="14">
    <source>
        <dbReference type="Proteomes" id="UP000734854"/>
    </source>
</evidence>
<evidence type="ECO:0000256" key="2">
    <source>
        <dbReference type="ARBA" id="ARBA00004496"/>
    </source>
</evidence>
<dbReference type="GO" id="GO:0016020">
    <property type="term" value="C:membrane"/>
    <property type="evidence" value="ECO:0007669"/>
    <property type="project" value="UniProtKB-SubCell"/>
</dbReference>